<sequence length="190" mass="22687">MPSIWSKLPEIIGAWLGLAIGLFLAPLFLILFFLFGWIMWDWASPAAIYSFIYDKTFMTVVGVALLLLLIWTEGFKASLYEAAALAKFQYETPNPNWLWRYYLRRNKDLIEAYWRVYNFEVKEDSLAVYLQQYMPEVYRRHTQVMSFFPEWLTLQHVSGHYRSGHVRYTRKGPVNVRSHYVSDHSRSRRR</sequence>
<keyword evidence="3" id="KW-1185">Reference proteome</keyword>
<keyword evidence="1" id="KW-0472">Membrane</keyword>
<keyword evidence="1" id="KW-0812">Transmembrane</keyword>
<proteinExistence type="predicted"/>
<name>A0A7L9GJU5_9PSED</name>
<evidence type="ECO:0000313" key="2">
    <source>
        <dbReference type="EMBL" id="QOJ92783.1"/>
    </source>
</evidence>
<keyword evidence="1" id="KW-1133">Transmembrane helix</keyword>
<dbReference type="AlphaFoldDB" id="A0A7L9GJU5"/>
<evidence type="ECO:0000313" key="3">
    <source>
        <dbReference type="Proteomes" id="UP000593847"/>
    </source>
</evidence>
<accession>A0A7L9GJU5</accession>
<reference evidence="2" key="1">
    <citation type="submission" date="2020-09" db="EMBL/GenBank/DDBJ databases">
        <title>Complete genome sequence of Pseudomonas taiwanensis CC, a plant growth-promoting and biotite-weathering strain.</title>
        <authorList>
            <person name="Cheng C."/>
        </authorList>
    </citation>
    <scope>NUCLEOTIDE SEQUENCE [LARGE SCALE GENOMIC DNA]</scope>
    <source>
        <strain evidence="2">WRS8</strain>
    </source>
</reference>
<gene>
    <name evidence="2" type="ORF">ICN73_07900</name>
</gene>
<feature type="transmembrane region" description="Helical" evidence="1">
    <location>
        <begin position="46"/>
        <end position="71"/>
    </location>
</feature>
<dbReference type="KEGG" id="ptai:ICN73_07900"/>
<dbReference type="RefSeq" id="WP_192907620.1">
    <property type="nucleotide sequence ID" value="NZ_CP062699.1"/>
</dbReference>
<feature type="transmembrane region" description="Helical" evidence="1">
    <location>
        <begin position="12"/>
        <end position="40"/>
    </location>
</feature>
<protein>
    <submittedName>
        <fullName evidence="2">Uncharacterized protein</fullName>
    </submittedName>
</protein>
<organism evidence="2 3">
    <name type="scientific">Pseudomonas taiwanensis</name>
    <dbReference type="NCBI Taxonomy" id="470150"/>
    <lineage>
        <taxon>Bacteria</taxon>
        <taxon>Pseudomonadati</taxon>
        <taxon>Pseudomonadota</taxon>
        <taxon>Gammaproteobacteria</taxon>
        <taxon>Pseudomonadales</taxon>
        <taxon>Pseudomonadaceae</taxon>
        <taxon>Pseudomonas</taxon>
    </lineage>
</organism>
<evidence type="ECO:0000256" key="1">
    <source>
        <dbReference type="SAM" id="Phobius"/>
    </source>
</evidence>
<dbReference type="EMBL" id="CP062699">
    <property type="protein sequence ID" value="QOJ92783.1"/>
    <property type="molecule type" value="Genomic_DNA"/>
</dbReference>
<dbReference type="Proteomes" id="UP000593847">
    <property type="component" value="Chromosome"/>
</dbReference>